<dbReference type="AlphaFoldDB" id="A0A811JQA0"/>
<dbReference type="Proteomes" id="UP000783686">
    <property type="component" value="Unassembled WGS sequence"/>
</dbReference>
<comment type="caution">
    <text evidence="1">The sequence shown here is derived from an EMBL/GenBank/DDBJ whole genome shotgun (WGS) entry which is preliminary data.</text>
</comment>
<organism evidence="1 2">
    <name type="scientific">Bursaphelenchus okinawaensis</name>
    <dbReference type="NCBI Taxonomy" id="465554"/>
    <lineage>
        <taxon>Eukaryota</taxon>
        <taxon>Metazoa</taxon>
        <taxon>Ecdysozoa</taxon>
        <taxon>Nematoda</taxon>
        <taxon>Chromadorea</taxon>
        <taxon>Rhabditida</taxon>
        <taxon>Tylenchina</taxon>
        <taxon>Tylenchomorpha</taxon>
        <taxon>Aphelenchoidea</taxon>
        <taxon>Aphelenchoididae</taxon>
        <taxon>Bursaphelenchus</taxon>
    </lineage>
</organism>
<dbReference type="EMBL" id="CAJFDH010000001">
    <property type="protein sequence ID" value="CAD5205348.1"/>
    <property type="molecule type" value="Genomic_DNA"/>
</dbReference>
<protein>
    <submittedName>
        <fullName evidence="1">Uncharacterized protein</fullName>
    </submittedName>
</protein>
<keyword evidence="2" id="KW-1185">Reference proteome</keyword>
<dbReference type="Proteomes" id="UP000614601">
    <property type="component" value="Unassembled WGS sequence"/>
</dbReference>
<evidence type="ECO:0000313" key="1">
    <source>
        <dbReference type="EMBL" id="CAD5205348.1"/>
    </source>
</evidence>
<gene>
    <name evidence="1" type="ORF">BOKJ2_LOCUS32</name>
</gene>
<dbReference type="EMBL" id="CAJFCW020000001">
    <property type="protein sequence ID" value="CAG9076894.1"/>
    <property type="molecule type" value="Genomic_DNA"/>
</dbReference>
<accession>A0A811JQA0</accession>
<name>A0A811JQA0_9BILA</name>
<sequence>MSPPHFFTYLMSMLEHKSKETHVMIALPPEWFYSETKSFTSHWHKDFKKQLKKLNLVLRRLKWIHVYIFGYPTNPQDWHFYGRLGAVNNLCGCRIYEKIDIVDTSSFLPKDKKPEDLERPDLWKLKLLPYKLEVEVLWKAVRHVKKIGGK</sequence>
<reference evidence="1" key="1">
    <citation type="submission" date="2020-09" db="EMBL/GenBank/DDBJ databases">
        <authorList>
            <person name="Kikuchi T."/>
        </authorList>
    </citation>
    <scope>NUCLEOTIDE SEQUENCE</scope>
    <source>
        <strain evidence="1">SH1</strain>
    </source>
</reference>
<proteinExistence type="predicted"/>
<evidence type="ECO:0000313" key="2">
    <source>
        <dbReference type="Proteomes" id="UP000614601"/>
    </source>
</evidence>